<evidence type="ECO:0000256" key="2">
    <source>
        <dbReference type="SAM" id="MobiDB-lite"/>
    </source>
</evidence>
<dbReference type="PROSITE" id="PS00330">
    <property type="entry name" value="HEMOLYSIN_CALCIUM"/>
    <property type="match status" value="4"/>
</dbReference>
<name>A0A7Z7HQW6_9PROT</name>
<dbReference type="Pfam" id="PF00353">
    <property type="entry name" value="HemolysinCabind"/>
    <property type="match status" value="6"/>
</dbReference>
<feature type="compositionally biased region" description="Basic and acidic residues" evidence="2">
    <location>
        <begin position="89"/>
        <end position="125"/>
    </location>
</feature>
<evidence type="ECO:0000256" key="1">
    <source>
        <dbReference type="ARBA" id="ARBA00022837"/>
    </source>
</evidence>
<feature type="domain" description="Haemolysin-type calcium binding-related" evidence="3">
    <location>
        <begin position="930"/>
        <end position="960"/>
    </location>
</feature>
<evidence type="ECO:0000313" key="6">
    <source>
        <dbReference type="Proteomes" id="UP000242886"/>
    </source>
</evidence>
<dbReference type="InterPro" id="IPR010566">
    <property type="entry name" value="Haemolys_ca-bd"/>
</dbReference>
<dbReference type="PANTHER" id="PTHR39431">
    <property type="entry name" value="FRPA/C-RELATED PROTEIN"/>
    <property type="match status" value="1"/>
</dbReference>
<dbReference type="GO" id="GO:0005509">
    <property type="term" value="F:calcium ion binding"/>
    <property type="evidence" value="ECO:0007669"/>
    <property type="project" value="InterPro"/>
</dbReference>
<dbReference type="InterPro" id="IPR054246">
    <property type="entry name" value="DUF6973"/>
</dbReference>
<dbReference type="InterPro" id="IPR018511">
    <property type="entry name" value="Hemolysin-typ_Ca-bd_CS"/>
</dbReference>
<gene>
    <name evidence="5" type="ORF">SDENCHOL_20061</name>
</gene>
<dbReference type="Pfam" id="PF22322">
    <property type="entry name" value="DUF6973"/>
    <property type="match status" value="1"/>
</dbReference>
<protein>
    <recommendedName>
        <fullName evidence="7">Haemolysin-type calcium binding-related domain-containing protein</fullName>
    </recommendedName>
</protein>
<accession>A0A7Z7HQW6</accession>
<feature type="domain" description="Haemolysin-type calcium binding-related" evidence="3">
    <location>
        <begin position="659"/>
        <end position="699"/>
    </location>
</feature>
<evidence type="ECO:0000259" key="4">
    <source>
        <dbReference type="Pfam" id="PF22322"/>
    </source>
</evidence>
<evidence type="ECO:0000259" key="3">
    <source>
        <dbReference type="Pfam" id="PF06594"/>
    </source>
</evidence>
<dbReference type="Pfam" id="PF06594">
    <property type="entry name" value="HCBP_related"/>
    <property type="match status" value="4"/>
</dbReference>
<keyword evidence="1" id="KW-0106">Calcium</keyword>
<sequence>MPVPNYSDLARYTSEANEAAHQFGLDPAGAHNEDWDAFRHAYASAEMTREYGEGWARLLGDANELKRPGGFFDGEANMDLWNNARGREIGRESTSKEDSARRVKDALDRGDLMRNPSDPRVRYGDDYDGYPSDSSKAEDIKKKTENASTIPSPIAFDLDGDGIETISVAHGVLFDHAADGFAERTGWIGRDDGLLVRDINGNGKVDSGRELFGSETLLENGSKAANGFEALTELDVNADRVIDANDVAFSELRVWKDTNSNGHTDTGELLTLAEVGVQSINLTYTNSSYVDAQGNAHKQVGSYTTTDGQTHTATDVWVKTDTIYSVPTEWVNVPENIAALPDAQGYGKVRDLRQAMAMDATGELKALVTAFTQATAPEDRDTLVTQIIYHWAGVQDVDPMSRAATMIYGNAIGDARKLEALEEFMGEEWVGVWCWGTRDPNPHGRAAPVLLAAWDELKGLVYGQLMAESHLKPLLQKVAYRWDEVVGGIVGDLSAVAAALTEQIQIDRETGLTALRDFLHTLKGTGLLKRLDVVGFKAALVSLGADVVQTMSVALAGWTPGSTPTEGSDVLRGSNFDDLLDALGGNDVLDGRGGNDELRGGSGSDTYRFGRGDGHDTIVEDYSWGPSEIDRIEFKAGISPEDVHLARVSTVNGWRVSDDLKITIRDTGETLTVKNHFSENDHYAVEEIVFADGTRWDVEMIKSSILLGEAGNDELHGFNKRDDVIDGGAGDDVLEGGTGSDTYRFGRGDGHDLIIEDTWIQGETDRIEFKAGISPEDVHLARVRTMNGRLISDDLKLTIRDTGETLTVKNHFNESNRHAVEEIVFADGTRWDAETIKSLSLLGGAGNDELRGFNGRDDVLAGGAGNDTLAGGSGSDTYHFGLGDGLDMIDEGYTAGEDTVALGAGVTPADVTVRWTMQGDMTITLSDGSRLTVRGQADTWSLERGIEQLRFADGTVWDRAALAARALAATDGNDVIVGSYEDDILDGGAGNDHFQNLGGDDTYLFGVGDGQDVIEPTYGRLLFKPGIGQNDVSFARDGKDLIATVATSGDAVRIKAWFNNYSWQRIDRFDFDNGARLNVSDVFDKLGVSEDQEILYGSPGDDVLTGTEKDSTLHGREGNDTLVGSAGSDIYVFNSGDGVDIIEDSAGQDRIFYAGIQLTGGGAIVESGSVWQQKSGEMIFTYTVSQVTENGETYPRLSISGPDGTIQVNRWQAGDLGIVLEGAGAPPAKSGPKETYEGKQGTLFVGDASGNQLVGGAKSDLLAGGRGEDRLLGGEGNDFLLGDHEELPLAAGEKQIVNIPANQGFWRMAA</sequence>
<feature type="domain" description="Haemolysin-type calcium binding-related" evidence="3">
    <location>
        <begin position="794"/>
        <end position="835"/>
    </location>
</feature>
<evidence type="ECO:0000313" key="5">
    <source>
        <dbReference type="EMBL" id="SMB26121.1"/>
    </source>
</evidence>
<dbReference type="Proteomes" id="UP000242886">
    <property type="component" value="Chromosome SDENCHOL"/>
</dbReference>
<dbReference type="Gene3D" id="2.150.10.10">
    <property type="entry name" value="Serralysin-like metalloprotease, C-terminal"/>
    <property type="match status" value="4"/>
</dbReference>
<proteinExistence type="predicted"/>
<feature type="region of interest" description="Disordered" evidence="2">
    <location>
        <begin position="89"/>
        <end position="145"/>
    </location>
</feature>
<dbReference type="RefSeq" id="WP_154716608.1">
    <property type="nucleotide sequence ID" value="NZ_LT837803.1"/>
</dbReference>
<keyword evidence="6" id="KW-1185">Reference proteome</keyword>
<evidence type="ECO:0008006" key="7">
    <source>
        <dbReference type="Google" id="ProtNLM"/>
    </source>
</evidence>
<dbReference type="InterPro" id="IPR001343">
    <property type="entry name" value="Hemolysn_Ca-bd"/>
</dbReference>
<dbReference type="InterPro" id="IPR011049">
    <property type="entry name" value="Serralysin-like_metalloprot_C"/>
</dbReference>
<dbReference type="PRINTS" id="PR00313">
    <property type="entry name" value="CABNDNGRPT"/>
</dbReference>
<reference evidence="5" key="1">
    <citation type="submission" date="2017-03" db="EMBL/GenBank/DDBJ databases">
        <authorList>
            <consortium name="AG Boll"/>
        </authorList>
    </citation>
    <scope>NUCLEOTIDE SEQUENCE [LARGE SCALE GENOMIC DNA]</scope>
    <source>
        <strain evidence="5">Chol</strain>
    </source>
</reference>
<feature type="domain" description="DUF6973" evidence="4">
    <location>
        <begin position="12"/>
        <end position="105"/>
    </location>
</feature>
<feature type="region of interest" description="Disordered" evidence="2">
    <location>
        <begin position="591"/>
        <end position="610"/>
    </location>
</feature>
<organism evidence="5 6">
    <name type="scientific">Sterolibacterium denitrificans</name>
    <dbReference type="NCBI Taxonomy" id="157592"/>
    <lineage>
        <taxon>Bacteria</taxon>
        <taxon>Pseudomonadati</taxon>
        <taxon>Pseudomonadota</taxon>
        <taxon>Betaproteobacteria</taxon>
        <taxon>Nitrosomonadales</taxon>
        <taxon>Sterolibacteriaceae</taxon>
        <taxon>Sterolibacterium</taxon>
    </lineage>
</organism>
<dbReference type="PANTHER" id="PTHR39431:SF1">
    <property type="entry name" value="FRPA_C-RELATED PROTEIN"/>
    <property type="match status" value="1"/>
</dbReference>
<feature type="compositionally biased region" description="Basic and acidic residues" evidence="2">
    <location>
        <begin position="135"/>
        <end position="145"/>
    </location>
</feature>
<dbReference type="SUPFAM" id="SSF51120">
    <property type="entry name" value="beta-Roll"/>
    <property type="match status" value="5"/>
</dbReference>
<feature type="domain" description="Haemolysin-type calcium binding-related" evidence="3">
    <location>
        <begin position="1040"/>
        <end position="1080"/>
    </location>
</feature>
<dbReference type="EMBL" id="LT837803">
    <property type="protein sequence ID" value="SMB26121.1"/>
    <property type="molecule type" value="Genomic_DNA"/>
</dbReference>